<evidence type="ECO:0000256" key="4">
    <source>
        <dbReference type="ARBA" id="ARBA00023125"/>
    </source>
</evidence>
<evidence type="ECO:0000256" key="5">
    <source>
        <dbReference type="ARBA" id="ARBA00023163"/>
    </source>
</evidence>
<comment type="similarity">
    <text evidence="2">Belongs to the bZIP family. ATF subfamily.</text>
</comment>
<keyword evidence="5" id="KW-0804">Transcription</keyword>
<organism evidence="11 12">
    <name type="scientific">Chironomus riparius</name>
    <dbReference type="NCBI Taxonomy" id="315576"/>
    <lineage>
        <taxon>Eukaryota</taxon>
        <taxon>Metazoa</taxon>
        <taxon>Ecdysozoa</taxon>
        <taxon>Arthropoda</taxon>
        <taxon>Hexapoda</taxon>
        <taxon>Insecta</taxon>
        <taxon>Pterygota</taxon>
        <taxon>Neoptera</taxon>
        <taxon>Endopterygota</taxon>
        <taxon>Diptera</taxon>
        <taxon>Nematocera</taxon>
        <taxon>Chironomoidea</taxon>
        <taxon>Chironomidae</taxon>
        <taxon>Chironominae</taxon>
        <taxon>Chironomus</taxon>
    </lineage>
</organism>
<dbReference type="InterPro" id="IPR004827">
    <property type="entry name" value="bZIP"/>
</dbReference>
<dbReference type="GO" id="GO:0030968">
    <property type="term" value="P:endoplasmic reticulum unfolded protein response"/>
    <property type="evidence" value="ECO:0007669"/>
    <property type="project" value="TreeGrafter"/>
</dbReference>
<feature type="compositionally biased region" description="Polar residues" evidence="8">
    <location>
        <begin position="132"/>
        <end position="150"/>
    </location>
</feature>
<protein>
    <recommendedName>
        <fullName evidence="10">BZIP domain-containing protein</fullName>
    </recommendedName>
</protein>
<feature type="region of interest" description="Disordered" evidence="8">
    <location>
        <begin position="128"/>
        <end position="150"/>
    </location>
</feature>
<keyword evidence="9" id="KW-0472">Membrane</keyword>
<feature type="region of interest" description="Disordered" evidence="8">
    <location>
        <begin position="484"/>
        <end position="509"/>
    </location>
</feature>
<dbReference type="OrthoDB" id="644067at2759"/>
<keyword evidence="9" id="KW-1133">Transmembrane helix</keyword>
<dbReference type="Gene3D" id="1.20.5.170">
    <property type="match status" value="1"/>
</dbReference>
<dbReference type="GO" id="GO:0005634">
    <property type="term" value="C:nucleus"/>
    <property type="evidence" value="ECO:0007669"/>
    <property type="project" value="UniProtKB-ARBA"/>
</dbReference>
<feature type="domain" description="BZIP" evidence="10">
    <location>
        <begin position="161"/>
        <end position="212"/>
    </location>
</feature>
<evidence type="ECO:0000256" key="9">
    <source>
        <dbReference type="SAM" id="Phobius"/>
    </source>
</evidence>
<dbReference type="PANTHER" id="PTHR46164:SF3">
    <property type="entry name" value="ATF6, ISOFORM C"/>
    <property type="match status" value="1"/>
</dbReference>
<feature type="compositionally biased region" description="Polar residues" evidence="8">
    <location>
        <begin position="484"/>
        <end position="499"/>
    </location>
</feature>
<feature type="coiled-coil region" evidence="7">
    <location>
        <begin position="176"/>
        <end position="210"/>
    </location>
</feature>
<keyword evidence="7" id="KW-0175">Coiled coil</keyword>
<evidence type="ECO:0000256" key="1">
    <source>
        <dbReference type="ARBA" id="ARBA00004167"/>
    </source>
</evidence>
<dbReference type="GO" id="GO:0016020">
    <property type="term" value="C:membrane"/>
    <property type="evidence" value="ECO:0007669"/>
    <property type="project" value="UniProtKB-SubCell"/>
</dbReference>
<gene>
    <name evidence="11" type="ORF">CHIRRI_LOCUS3860</name>
</gene>
<evidence type="ECO:0000256" key="7">
    <source>
        <dbReference type="SAM" id="Coils"/>
    </source>
</evidence>
<dbReference type="SUPFAM" id="SSF57959">
    <property type="entry name" value="Leucine zipper domain"/>
    <property type="match status" value="1"/>
</dbReference>
<keyword evidence="4" id="KW-0238">DNA-binding</keyword>
<dbReference type="SMART" id="SM00338">
    <property type="entry name" value="BRLZ"/>
    <property type="match status" value="1"/>
</dbReference>
<keyword evidence="12" id="KW-1185">Reference proteome</keyword>
<feature type="transmembrane region" description="Helical" evidence="9">
    <location>
        <begin position="236"/>
        <end position="257"/>
    </location>
</feature>
<keyword evidence="6" id="KW-0539">Nucleus</keyword>
<dbReference type="PROSITE" id="PS50217">
    <property type="entry name" value="BZIP"/>
    <property type="match status" value="1"/>
</dbReference>
<dbReference type="InterPro" id="IPR046347">
    <property type="entry name" value="bZIP_sf"/>
</dbReference>
<dbReference type="Proteomes" id="UP001153620">
    <property type="component" value="Chromosome 1"/>
</dbReference>
<dbReference type="Pfam" id="PF00170">
    <property type="entry name" value="bZIP_1"/>
    <property type="match status" value="1"/>
</dbReference>
<comment type="subcellular location">
    <subcellularLocation>
        <location evidence="1">Membrane</location>
        <topology evidence="1">Single-pass membrane protein</topology>
    </subcellularLocation>
</comment>
<reference evidence="11" key="1">
    <citation type="submission" date="2022-01" db="EMBL/GenBank/DDBJ databases">
        <authorList>
            <person name="King R."/>
        </authorList>
    </citation>
    <scope>NUCLEOTIDE SEQUENCE</scope>
</reference>
<proteinExistence type="inferred from homology"/>
<keyword evidence="9" id="KW-0812">Transmembrane</keyword>
<evidence type="ECO:0000313" key="12">
    <source>
        <dbReference type="Proteomes" id="UP001153620"/>
    </source>
</evidence>
<keyword evidence="3" id="KW-0805">Transcription regulation</keyword>
<evidence type="ECO:0000256" key="3">
    <source>
        <dbReference type="ARBA" id="ARBA00023015"/>
    </source>
</evidence>
<dbReference type="EMBL" id="OU895877">
    <property type="protein sequence ID" value="CAG9800923.1"/>
    <property type="molecule type" value="Genomic_DNA"/>
</dbReference>
<evidence type="ECO:0000256" key="8">
    <source>
        <dbReference type="SAM" id="MobiDB-lite"/>
    </source>
</evidence>
<dbReference type="PANTHER" id="PTHR46164">
    <property type="entry name" value="ATF6, ISOFORM C"/>
    <property type="match status" value="1"/>
</dbReference>
<dbReference type="InterPro" id="IPR051882">
    <property type="entry name" value="ATF_bZIP_TF"/>
</dbReference>
<sequence length="536" mass="61547">MMEFLSFRANSTISSDLYDIFKSEDVEMDENGCEFDTINPDDFLNESFLNELKTETEDARKSISSESSCSFENISNPQLTPPISPQPIIIDTNVYQKIQIIPIQSLQHNQYSIQPIARQEARKIKPIIPKPSNASSSDSETNQNSLISSKTNSPIDKALIKQARLIRNRESALISRKKKKDYLQNLEIEVNSLRKENDMLKEENSLLKARLKGYSNFTCRCASTITRKLPNRNASLMLALIFMIGFNVIPLFGNIFLSTNSIKKPAAQPSSVFSARHLLYANFTTTANSSDKVDVEDKIPLYFNQTNLIRKANIENIRSWIPQPDLYNGTVNNDQFLADPFQDKLAKMHEKSHDQMLKHSRIKKKPTIKKKVSQERNRNLDNIQFYDTSFFKLHEFFEEINRKEDTFYLFSFKSDHLLLPAIDYPQNFSQIIKMNLIMPRSNNESLSSDKITMMQIETIILNTSLIQITEKSIPGEFKAPYSNSTQTPLCNNESQSRGNLDSFEESKRQPFKRAKFAPYFGPSFDLSPTASIKPRK</sequence>
<evidence type="ECO:0000313" key="11">
    <source>
        <dbReference type="EMBL" id="CAG9800923.1"/>
    </source>
</evidence>
<name>A0A9N9WPM4_9DIPT</name>
<evidence type="ECO:0000256" key="6">
    <source>
        <dbReference type="ARBA" id="ARBA00023242"/>
    </source>
</evidence>
<accession>A0A9N9WPM4</accession>
<dbReference type="GO" id="GO:0000981">
    <property type="term" value="F:DNA-binding transcription factor activity, RNA polymerase II-specific"/>
    <property type="evidence" value="ECO:0007669"/>
    <property type="project" value="TreeGrafter"/>
</dbReference>
<dbReference type="GO" id="GO:0000978">
    <property type="term" value="F:RNA polymerase II cis-regulatory region sequence-specific DNA binding"/>
    <property type="evidence" value="ECO:0007669"/>
    <property type="project" value="TreeGrafter"/>
</dbReference>
<evidence type="ECO:0000259" key="10">
    <source>
        <dbReference type="PROSITE" id="PS50217"/>
    </source>
</evidence>
<evidence type="ECO:0000256" key="2">
    <source>
        <dbReference type="ARBA" id="ARBA00009050"/>
    </source>
</evidence>
<dbReference type="AlphaFoldDB" id="A0A9N9WPM4"/>
<reference evidence="11" key="2">
    <citation type="submission" date="2022-10" db="EMBL/GenBank/DDBJ databases">
        <authorList>
            <consortium name="ENA_rothamsted_submissions"/>
            <consortium name="culmorum"/>
            <person name="King R."/>
        </authorList>
    </citation>
    <scope>NUCLEOTIDE SEQUENCE</scope>
</reference>